<accession>A0A1F7I6P8</accession>
<name>A0A1F7I6P8_9BACT</name>
<dbReference type="SUPFAM" id="SSF54106">
    <property type="entry name" value="LysM domain"/>
    <property type="match status" value="1"/>
</dbReference>
<evidence type="ECO:0000259" key="1">
    <source>
        <dbReference type="PROSITE" id="PS51782"/>
    </source>
</evidence>
<dbReference type="InterPro" id="IPR018392">
    <property type="entry name" value="LysM"/>
</dbReference>
<evidence type="ECO:0000313" key="3">
    <source>
        <dbReference type="Proteomes" id="UP000179024"/>
    </source>
</evidence>
<gene>
    <name evidence="2" type="ORF">A3F34_01415</name>
</gene>
<organism evidence="2 3">
    <name type="scientific">Candidatus Roizmanbacteria bacterium RIFCSPHIGHO2_12_FULL_44_10</name>
    <dbReference type="NCBI Taxonomy" id="1802054"/>
    <lineage>
        <taxon>Bacteria</taxon>
        <taxon>Candidatus Roizmaniibacteriota</taxon>
    </lineage>
</organism>
<protein>
    <recommendedName>
        <fullName evidence="1">LysM domain-containing protein</fullName>
    </recommendedName>
</protein>
<dbReference type="Gene3D" id="3.10.350.10">
    <property type="entry name" value="LysM domain"/>
    <property type="match status" value="1"/>
</dbReference>
<sequence>MPEEPAVSVPDPLNEVPTDLELENQEKLPSRALGCVRDIGFAVLAVMSYDKIRDTDYASRLYNGANIVISGLVQEIKDLGSNPVLVFEPPVEATEEPAGGAVETTMYTVKPGDSLSAIAAQLPGNPDWHQIYELNKGIIGPNPSSLSVGTIIRLPGGGEVALSQADIDNLEPARLNDEALPADVVSRSELHDKYHTTIWDAKGEVNLHLRSEAMKMLIFQAAQSGYFDELNIILINGPIVDYEYLSDETRVALPEFANKLQDGKISSPDKNTAGVFVQYGRHLYVAIALGGSLNPDLQDSHPHPDKYSFELTDAYPFKAQDLALLIRHELNHYSGSNETTTDYSSLEQVRQARMRYEKSGETDDSLYFAVFETPNGNLISQGPDKLDQRVASSAPARNWTKIHGDSIEAIKARLQAHETRKAT</sequence>
<dbReference type="Proteomes" id="UP000179024">
    <property type="component" value="Unassembled WGS sequence"/>
</dbReference>
<dbReference type="SMART" id="SM00257">
    <property type="entry name" value="LysM"/>
    <property type="match status" value="1"/>
</dbReference>
<feature type="domain" description="LysM" evidence="1">
    <location>
        <begin position="105"/>
        <end position="154"/>
    </location>
</feature>
<comment type="caution">
    <text evidence="2">The sequence shown here is derived from an EMBL/GenBank/DDBJ whole genome shotgun (WGS) entry which is preliminary data.</text>
</comment>
<dbReference type="CDD" id="cd00118">
    <property type="entry name" value="LysM"/>
    <property type="match status" value="1"/>
</dbReference>
<reference evidence="2 3" key="1">
    <citation type="journal article" date="2016" name="Nat. Commun.">
        <title>Thousands of microbial genomes shed light on interconnected biogeochemical processes in an aquifer system.</title>
        <authorList>
            <person name="Anantharaman K."/>
            <person name="Brown C.T."/>
            <person name="Hug L.A."/>
            <person name="Sharon I."/>
            <person name="Castelle C.J."/>
            <person name="Probst A.J."/>
            <person name="Thomas B.C."/>
            <person name="Singh A."/>
            <person name="Wilkins M.J."/>
            <person name="Karaoz U."/>
            <person name="Brodie E.L."/>
            <person name="Williams K.H."/>
            <person name="Hubbard S.S."/>
            <person name="Banfield J.F."/>
        </authorList>
    </citation>
    <scope>NUCLEOTIDE SEQUENCE [LARGE SCALE GENOMIC DNA]</scope>
</reference>
<dbReference type="EMBL" id="MGAE01000029">
    <property type="protein sequence ID" value="OGK39023.1"/>
    <property type="molecule type" value="Genomic_DNA"/>
</dbReference>
<evidence type="ECO:0000313" key="2">
    <source>
        <dbReference type="EMBL" id="OGK39023.1"/>
    </source>
</evidence>
<dbReference type="PROSITE" id="PS51782">
    <property type="entry name" value="LYSM"/>
    <property type="match status" value="1"/>
</dbReference>
<dbReference type="Pfam" id="PF01476">
    <property type="entry name" value="LysM"/>
    <property type="match status" value="1"/>
</dbReference>
<dbReference type="InterPro" id="IPR036779">
    <property type="entry name" value="LysM_dom_sf"/>
</dbReference>
<proteinExistence type="predicted"/>
<dbReference type="AlphaFoldDB" id="A0A1F7I6P8"/>